<dbReference type="Gramene" id="KQK97950">
    <property type="protein sequence ID" value="KQK97950"/>
    <property type="gene ID" value="SETIT_012445mg"/>
</dbReference>
<organism evidence="2 3">
    <name type="scientific">Setaria italica</name>
    <name type="common">Foxtail millet</name>
    <name type="synonym">Panicum italicum</name>
    <dbReference type="NCBI Taxonomy" id="4555"/>
    <lineage>
        <taxon>Eukaryota</taxon>
        <taxon>Viridiplantae</taxon>
        <taxon>Streptophyta</taxon>
        <taxon>Embryophyta</taxon>
        <taxon>Tracheophyta</taxon>
        <taxon>Spermatophyta</taxon>
        <taxon>Magnoliopsida</taxon>
        <taxon>Liliopsida</taxon>
        <taxon>Poales</taxon>
        <taxon>Poaceae</taxon>
        <taxon>PACMAD clade</taxon>
        <taxon>Panicoideae</taxon>
        <taxon>Panicodae</taxon>
        <taxon>Paniceae</taxon>
        <taxon>Cenchrinae</taxon>
        <taxon>Setaria</taxon>
    </lineage>
</organism>
<dbReference type="HOGENOM" id="CLU_395061_0_0_1"/>
<dbReference type="Proteomes" id="UP000004995">
    <property type="component" value="Unassembled WGS sequence"/>
</dbReference>
<feature type="compositionally biased region" description="Basic residues" evidence="1">
    <location>
        <begin position="543"/>
        <end position="565"/>
    </location>
</feature>
<feature type="region of interest" description="Disordered" evidence="1">
    <location>
        <begin position="540"/>
        <end position="565"/>
    </location>
</feature>
<feature type="compositionally biased region" description="Gly residues" evidence="1">
    <location>
        <begin position="654"/>
        <end position="666"/>
    </location>
</feature>
<dbReference type="AlphaFoldDB" id="K3YDY6"/>
<protein>
    <submittedName>
        <fullName evidence="2">Uncharacterized protein</fullName>
    </submittedName>
</protein>
<dbReference type="eggNOG" id="ENOG502R51C">
    <property type="taxonomic scope" value="Eukaryota"/>
</dbReference>
<feature type="region of interest" description="Disordered" evidence="1">
    <location>
        <begin position="641"/>
        <end position="666"/>
    </location>
</feature>
<proteinExistence type="predicted"/>
<evidence type="ECO:0000256" key="1">
    <source>
        <dbReference type="SAM" id="MobiDB-lite"/>
    </source>
</evidence>
<dbReference type="EnsemblPlants" id="KQK97950">
    <property type="protein sequence ID" value="KQK97950"/>
    <property type="gene ID" value="SETIT_012445mg"/>
</dbReference>
<reference evidence="3" key="1">
    <citation type="journal article" date="2012" name="Nat. Biotechnol.">
        <title>Reference genome sequence of the model plant Setaria.</title>
        <authorList>
            <person name="Bennetzen J.L."/>
            <person name="Schmutz J."/>
            <person name="Wang H."/>
            <person name="Percifield R."/>
            <person name="Hawkins J."/>
            <person name="Pontaroli A.C."/>
            <person name="Estep M."/>
            <person name="Feng L."/>
            <person name="Vaughn J.N."/>
            <person name="Grimwood J."/>
            <person name="Jenkins J."/>
            <person name="Barry K."/>
            <person name="Lindquist E."/>
            <person name="Hellsten U."/>
            <person name="Deshpande S."/>
            <person name="Wang X."/>
            <person name="Wu X."/>
            <person name="Mitros T."/>
            <person name="Triplett J."/>
            <person name="Yang X."/>
            <person name="Ye C.Y."/>
            <person name="Mauro-Herrera M."/>
            <person name="Wang L."/>
            <person name="Li P."/>
            <person name="Sharma M."/>
            <person name="Sharma R."/>
            <person name="Ronald P.C."/>
            <person name="Panaud O."/>
            <person name="Kellogg E.A."/>
            <person name="Brutnell T.P."/>
            <person name="Doust A.N."/>
            <person name="Tuskan G.A."/>
            <person name="Rokhsar D."/>
            <person name="Devos K.M."/>
        </authorList>
    </citation>
    <scope>NUCLEOTIDE SEQUENCE [LARGE SCALE GENOMIC DNA]</scope>
    <source>
        <strain evidence="3">cv. Yugu1</strain>
    </source>
</reference>
<dbReference type="InParanoid" id="K3YDY6"/>
<sequence>MNRHPSERNPRVMISTEHLTQGASKFKLILYAQTRDQKAVEYSSIFCLQSLVCRNHSGYFFPVLSAHQRLQLQAAVQERMVQYGSSHEYTANKQVVVHRRSDDRRRRRLPDIEHVLLVVQGEEPVAADGEVTDGAAVAPPERRRQHVLGPAEHGDAVVHRREELPAVRGELRVAALLAGHLPVHQLAAGAPAHAAGAAPEVEEAEVVVLVDHADGALVLHGDGVEHALVVERRGGAGVGPGPGHVLGPEVQQADETVVGLGEQRSHHERVGGVQPLELVGVAQCAAGGLVEEVGLLAGGAVPDADAVLVEPALAAGEDARVLVERQRTGGEGLGLPAVRDAEAVAELAGGGGERGHAAVALAQPLARRDQERAGVEVGRVVDLRVVERDRAALVEHPVVHAHGAAVRDAATAVGRGADGRAVPGCAPGHGRGEAEAVPVESAPPRGADVVEEAVVERLAVEELLREVRRHVEAARAEQVQQHREARRVAVDEVLGHPAAPAAGGDVPGGVEQRAEHGVPAGVGERGGGRLEHLPAHVEPHAPAARHRRRLPKNRSLHRPSLARHPAHNLRSNCAANPVGIELPDLPPLLRCTWRLGRPRRIGQLLLAASVRGRGVYVYELVSTGWLDRCLGLIYGVTAARRRRRGKRRRRGRTGEAGGGDGQVAGEGGGGVVSLWREDGACLGGQVPRRHRRGRGRGF</sequence>
<feature type="compositionally biased region" description="Basic residues" evidence="1">
    <location>
        <begin position="641"/>
        <end position="651"/>
    </location>
</feature>
<keyword evidence="3" id="KW-1185">Reference proteome</keyword>
<dbReference type="EMBL" id="AGNK02004415">
    <property type="status" value="NOT_ANNOTATED_CDS"/>
    <property type="molecule type" value="Genomic_DNA"/>
</dbReference>
<name>K3YDY6_SETIT</name>
<evidence type="ECO:0000313" key="2">
    <source>
        <dbReference type="EnsemblPlants" id="KQK97950"/>
    </source>
</evidence>
<evidence type="ECO:0000313" key="3">
    <source>
        <dbReference type="Proteomes" id="UP000004995"/>
    </source>
</evidence>
<accession>K3YDY6</accession>
<reference evidence="2" key="2">
    <citation type="submission" date="2018-08" db="UniProtKB">
        <authorList>
            <consortium name="EnsemblPlants"/>
        </authorList>
    </citation>
    <scope>IDENTIFICATION</scope>
    <source>
        <strain evidence="2">Yugu1</strain>
    </source>
</reference>